<evidence type="ECO:0000256" key="11">
    <source>
        <dbReference type="SAM" id="Phobius"/>
    </source>
</evidence>
<dbReference type="GO" id="GO:0015386">
    <property type="term" value="F:potassium:proton antiporter activity"/>
    <property type="evidence" value="ECO:0007669"/>
    <property type="project" value="TreeGrafter"/>
</dbReference>
<keyword evidence="7 11" id="KW-0472">Membrane</keyword>
<feature type="compositionally biased region" description="Acidic residues" evidence="10">
    <location>
        <begin position="429"/>
        <end position="440"/>
    </location>
</feature>
<feature type="transmembrane region" description="Helical" evidence="11">
    <location>
        <begin position="336"/>
        <end position="355"/>
    </location>
</feature>
<evidence type="ECO:0000256" key="10">
    <source>
        <dbReference type="SAM" id="MobiDB-lite"/>
    </source>
</evidence>
<dbReference type="InterPro" id="IPR006153">
    <property type="entry name" value="Cation/H_exchanger_TM"/>
</dbReference>
<dbReference type="OrthoDB" id="196264at2759"/>
<proteinExistence type="inferred from homology"/>
<keyword evidence="14" id="KW-1185">Reference proteome</keyword>
<dbReference type="NCBIfam" id="TIGR00840">
    <property type="entry name" value="b_cpa1"/>
    <property type="match status" value="1"/>
</dbReference>
<evidence type="ECO:0000256" key="6">
    <source>
        <dbReference type="ARBA" id="ARBA00023065"/>
    </source>
</evidence>
<organism evidence="13 14">
    <name type="scientific">Jimgerdemannia flammicorona</name>
    <dbReference type="NCBI Taxonomy" id="994334"/>
    <lineage>
        <taxon>Eukaryota</taxon>
        <taxon>Fungi</taxon>
        <taxon>Fungi incertae sedis</taxon>
        <taxon>Mucoromycota</taxon>
        <taxon>Mucoromycotina</taxon>
        <taxon>Endogonomycetes</taxon>
        <taxon>Endogonales</taxon>
        <taxon>Endogonaceae</taxon>
        <taxon>Jimgerdemannia</taxon>
    </lineage>
</organism>
<dbReference type="PANTHER" id="PTHR10110">
    <property type="entry name" value="SODIUM/HYDROGEN EXCHANGER"/>
    <property type="match status" value="1"/>
</dbReference>
<feature type="compositionally biased region" description="Polar residues" evidence="10">
    <location>
        <begin position="583"/>
        <end position="592"/>
    </location>
</feature>
<evidence type="ECO:0000256" key="7">
    <source>
        <dbReference type="ARBA" id="ARBA00023136"/>
    </source>
</evidence>
<dbReference type="GO" id="GO:0007035">
    <property type="term" value="P:vacuolar acidification"/>
    <property type="evidence" value="ECO:0007669"/>
    <property type="project" value="TreeGrafter"/>
</dbReference>
<dbReference type="InterPro" id="IPR004709">
    <property type="entry name" value="NaH_exchanger"/>
</dbReference>
<name>A0A433D9D4_9FUNG</name>
<dbReference type="EMBL" id="RBNI01004532">
    <property type="protein sequence ID" value="RUP47445.1"/>
    <property type="molecule type" value="Genomic_DNA"/>
</dbReference>
<feature type="region of interest" description="Disordered" evidence="10">
    <location>
        <begin position="581"/>
        <end position="692"/>
    </location>
</feature>
<feature type="transmembrane region" description="Helical" evidence="11">
    <location>
        <begin position="127"/>
        <end position="154"/>
    </location>
</feature>
<evidence type="ECO:0000256" key="2">
    <source>
        <dbReference type="ARBA" id="ARBA00022448"/>
    </source>
</evidence>
<evidence type="ECO:0000256" key="8">
    <source>
        <dbReference type="ARBA" id="ARBA00023201"/>
    </source>
</evidence>
<dbReference type="InterPro" id="IPR018422">
    <property type="entry name" value="Cation/H_exchanger_CPA1"/>
</dbReference>
<comment type="subcellular location">
    <subcellularLocation>
        <location evidence="1">Membrane</location>
        <topology evidence="1">Multi-pass membrane protein</topology>
    </subcellularLocation>
</comment>
<feature type="transmembrane region" description="Helical" evidence="11">
    <location>
        <begin position="186"/>
        <end position="205"/>
    </location>
</feature>
<dbReference type="AlphaFoldDB" id="A0A433D9D4"/>
<feature type="compositionally biased region" description="Low complexity" evidence="10">
    <location>
        <begin position="597"/>
        <end position="609"/>
    </location>
</feature>
<protein>
    <recommendedName>
        <fullName evidence="9">Sodium/hydrogen exchanger</fullName>
    </recommendedName>
</protein>
<keyword evidence="6 9" id="KW-0406">Ion transport</keyword>
<accession>A0A433D9D4</accession>
<dbReference type="GO" id="GO:0000329">
    <property type="term" value="C:fungal-type vacuole membrane"/>
    <property type="evidence" value="ECO:0007669"/>
    <property type="project" value="TreeGrafter"/>
</dbReference>
<feature type="transmembrane region" description="Helical" evidence="11">
    <location>
        <begin position="61"/>
        <end position="83"/>
    </location>
</feature>
<dbReference type="PRINTS" id="PR01084">
    <property type="entry name" value="NAHEXCHNGR"/>
</dbReference>
<dbReference type="Gene3D" id="6.10.140.1330">
    <property type="match status" value="1"/>
</dbReference>
<keyword evidence="3 9" id="KW-0812">Transmembrane</keyword>
<dbReference type="Pfam" id="PF00999">
    <property type="entry name" value="Na_H_Exchanger"/>
    <property type="match status" value="2"/>
</dbReference>
<evidence type="ECO:0000256" key="5">
    <source>
        <dbReference type="ARBA" id="ARBA00023053"/>
    </source>
</evidence>
<evidence type="ECO:0000256" key="4">
    <source>
        <dbReference type="ARBA" id="ARBA00022989"/>
    </source>
</evidence>
<feature type="domain" description="Cation/H+ exchanger transmembrane" evidence="12">
    <location>
        <begin position="18"/>
        <end position="254"/>
    </location>
</feature>
<evidence type="ECO:0000256" key="9">
    <source>
        <dbReference type="RuleBase" id="RU003722"/>
    </source>
</evidence>
<keyword evidence="2 9" id="KW-0813">Transport</keyword>
<feature type="compositionally biased region" description="Basic and acidic residues" evidence="10">
    <location>
        <begin position="670"/>
        <end position="680"/>
    </location>
</feature>
<feature type="transmembrane region" description="Helical" evidence="11">
    <location>
        <begin position="367"/>
        <end position="389"/>
    </location>
</feature>
<dbReference type="GO" id="GO:0015385">
    <property type="term" value="F:sodium:proton antiporter activity"/>
    <property type="evidence" value="ECO:0007669"/>
    <property type="project" value="InterPro"/>
</dbReference>
<keyword evidence="9" id="KW-0050">Antiport</keyword>
<dbReference type="Proteomes" id="UP000268093">
    <property type="component" value="Unassembled WGS sequence"/>
</dbReference>
<evidence type="ECO:0000313" key="14">
    <source>
        <dbReference type="Proteomes" id="UP000268093"/>
    </source>
</evidence>
<feature type="compositionally biased region" description="Polar residues" evidence="10">
    <location>
        <begin position="640"/>
        <end position="651"/>
    </location>
</feature>
<sequence length="692" mass="75077">MGRTVFVSHAVPNSTRQQNFFRNFGTILTFAFAGTFITAIVTGIFVFIYASTGLESLSMGFLDSMIFGSILSATDPVTILAIFSQLKVDPKLYSIIFGESILNDAVAIVLSQTLVEFRGMELHLSNIVRGFGMFFGVFSASLGIGIIFGLSVALMLKHSQLYRYPSIEACLISLMAYSSYLFSNGISMSGIVSLLFCGITLKHYAYDNMSLRARRTTKYMFQVLAQLSENFIFIYLGVNLFTHPDLVYKPVFIFFTTTPGQGSVLASNSDLGNAWATSRDIFQISFSPFTAIHQHRPQIAIIIARYCAVFPLSNLINVVSRATLGSPEQLSRPYQVMLFWAGLRGAVAFALAGGLTGDSGPAMRTTILAVVVLSVIIFGGTTNTMLTILEVRTGVDEDSETSSIDGDRSDEDDLDDSVFAPAARRGSGTDDEYMDDDDNDGSIYSLHSGRGGRDSPYSLRSDERALLSDQEVSISGLLSGPIGNPVPEDHTHWFLSFDNRWLKPFFTTMRRETTRRRERLGAAFLRRQLRNTKFLTVGRRAAGGGRNGNGVAYNHYRTTVAEEAFQDDAEEDVMGASGRRQAFRNNSSGNQLPPSPRASTSAQSAQQQRVGSGRVFGRGPASPGLPVSPTQPQGGVGRLQINTSVGSTSPVTLDGVRIAPPPSASAGPRESPRSPDDGRGFDLGLGTSLLDS</sequence>
<comment type="caution">
    <text evidence="13">The sequence shown here is derived from an EMBL/GenBank/DDBJ whole genome shotgun (WGS) entry which is preliminary data.</text>
</comment>
<reference evidence="13 14" key="1">
    <citation type="journal article" date="2018" name="New Phytol.">
        <title>Phylogenomics of Endogonaceae and evolution of mycorrhizas within Mucoromycota.</title>
        <authorList>
            <person name="Chang Y."/>
            <person name="Desiro A."/>
            <person name="Na H."/>
            <person name="Sandor L."/>
            <person name="Lipzen A."/>
            <person name="Clum A."/>
            <person name="Barry K."/>
            <person name="Grigoriev I.V."/>
            <person name="Martin F.M."/>
            <person name="Stajich J.E."/>
            <person name="Smith M.E."/>
            <person name="Bonito G."/>
            <person name="Spatafora J.W."/>
        </authorList>
    </citation>
    <scope>NUCLEOTIDE SEQUENCE [LARGE SCALE GENOMIC DNA]</scope>
    <source>
        <strain evidence="13 14">GMNB39</strain>
    </source>
</reference>
<evidence type="ECO:0000259" key="12">
    <source>
        <dbReference type="Pfam" id="PF00999"/>
    </source>
</evidence>
<dbReference type="PANTHER" id="PTHR10110:SF187">
    <property type="entry name" value="SODIUM_HYDROGEN EXCHANGER"/>
    <property type="match status" value="1"/>
</dbReference>
<comment type="similarity">
    <text evidence="9">Belongs to the monovalent cation:proton antiporter 1 (CPA1) transporter (TC 2.A.36) family.</text>
</comment>
<feature type="transmembrane region" description="Helical" evidence="11">
    <location>
        <begin position="24"/>
        <end position="49"/>
    </location>
</feature>
<dbReference type="GO" id="GO:0005770">
    <property type="term" value="C:late endosome"/>
    <property type="evidence" value="ECO:0007669"/>
    <property type="project" value="TreeGrafter"/>
</dbReference>
<evidence type="ECO:0000256" key="3">
    <source>
        <dbReference type="ARBA" id="ARBA00022692"/>
    </source>
</evidence>
<dbReference type="GO" id="GO:0005769">
    <property type="term" value="C:early endosome"/>
    <property type="evidence" value="ECO:0007669"/>
    <property type="project" value="TreeGrafter"/>
</dbReference>
<keyword evidence="4 11" id="KW-1133">Transmembrane helix</keyword>
<gene>
    <name evidence="13" type="ORF">BC936DRAFT_145732</name>
</gene>
<evidence type="ECO:0000256" key="1">
    <source>
        <dbReference type="ARBA" id="ARBA00004141"/>
    </source>
</evidence>
<feature type="region of interest" description="Disordered" evidence="10">
    <location>
        <begin position="397"/>
        <end position="458"/>
    </location>
</feature>
<evidence type="ECO:0000313" key="13">
    <source>
        <dbReference type="EMBL" id="RUP47445.1"/>
    </source>
</evidence>
<feature type="domain" description="Cation/H+ exchanger transmembrane" evidence="12">
    <location>
        <begin position="299"/>
        <end position="386"/>
    </location>
</feature>
<keyword evidence="8 9" id="KW-0739">Sodium transport</keyword>
<keyword evidence="5" id="KW-0915">Sodium</keyword>